<name>A0A8H5F9M0_9AGAR</name>
<gene>
    <name evidence="2" type="ORF">D9619_011560</name>
</gene>
<keyword evidence="3" id="KW-1185">Reference proteome</keyword>
<dbReference type="Proteomes" id="UP000567179">
    <property type="component" value="Unassembled WGS sequence"/>
</dbReference>
<feature type="region of interest" description="Disordered" evidence="1">
    <location>
        <begin position="50"/>
        <end position="71"/>
    </location>
</feature>
<evidence type="ECO:0000313" key="3">
    <source>
        <dbReference type="Proteomes" id="UP000567179"/>
    </source>
</evidence>
<evidence type="ECO:0000313" key="2">
    <source>
        <dbReference type="EMBL" id="KAF5328587.1"/>
    </source>
</evidence>
<organism evidence="2 3">
    <name type="scientific">Psilocybe cf. subviscida</name>
    <dbReference type="NCBI Taxonomy" id="2480587"/>
    <lineage>
        <taxon>Eukaryota</taxon>
        <taxon>Fungi</taxon>
        <taxon>Dikarya</taxon>
        <taxon>Basidiomycota</taxon>
        <taxon>Agaricomycotina</taxon>
        <taxon>Agaricomycetes</taxon>
        <taxon>Agaricomycetidae</taxon>
        <taxon>Agaricales</taxon>
        <taxon>Agaricineae</taxon>
        <taxon>Strophariaceae</taxon>
        <taxon>Psilocybe</taxon>
    </lineage>
</organism>
<sequence length="94" mass="10074">MLPAPCPHPRFWWCRCPKKPSQRVYLGGSKPGALEAGWCNEDGFRSRIQIPPDASNANRSTLAGSGKTSGEVDELGHQTLQLEGEGGVAAATIR</sequence>
<accession>A0A8H5F9M0</accession>
<protein>
    <submittedName>
        <fullName evidence="2">Uncharacterized protein</fullName>
    </submittedName>
</protein>
<proteinExistence type="predicted"/>
<reference evidence="2 3" key="1">
    <citation type="journal article" date="2020" name="ISME J.">
        <title>Uncovering the hidden diversity of litter-decomposition mechanisms in mushroom-forming fungi.</title>
        <authorList>
            <person name="Floudas D."/>
            <person name="Bentzer J."/>
            <person name="Ahren D."/>
            <person name="Johansson T."/>
            <person name="Persson P."/>
            <person name="Tunlid A."/>
        </authorList>
    </citation>
    <scope>NUCLEOTIDE SEQUENCE [LARGE SCALE GENOMIC DNA]</scope>
    <source>
        <strain evidence="2 3">CBS 101986</strain>
    </source>
</reference>
<dbReference type="AlphaFoldDB" id="A0A8H5F9M0"/>
<comment type="caution">
    <text evidence="2">The sequence shown here is derived from an EMBL/GenBank/DDBJ whole genome shotgun (WGS) entry which is preliminary data.</text>
</comment>
<dbReference type="EMBL" id="JAACJJ010000003">
    <property type="protein sequence ID" value="KAF5328587.1"/>
    <property type="molecule type" value="Genomic_DNA"/>
</dbReference>
<evidence type="ECO:0000256" key="1">
    <source>
        <dbReference type="SAM" id="MobiDB-lite"/>
    </source>
</evidence>
<feature type="compositionally biased region" description="Polar residues" evidence="1">
    <location>
        <begin position="55"/>
        <end position="68"/>
    </location>
</feature>